<evidence type="ECO:0000313" key="2">
    <source>
        <dbReference type="Proteomes" id="UP000011135"/>
    </source>
</evidence>
<organism evidence="1 2">
    <name type="scientific">Fulvivirga imtechensis AK7</name>
    <dbReference type="NCBI Taxonomy" id="1237149"/>
    <lineage>
        <taxon>Bacteria</taxon>
        <taxon>Pseudomonadati</taxon>
        <taxon>Bacteroidota</taxon>
        <taxon>Cytophagia</taxon>
        <taxon>Cytophagales</taxon>
        <taxon>Fulvivirgaceae</taxon>
        <taxon>Fulvivirga</taxon>
    </lineage>
</organism>
<dbReference type="EMBL" id="AMZN01000108">
    <property type="protein sequence ID" value="ELR68570.1"/>
    <property type="molecule type" value="Genomic_DNA"/>
</dbReference>
<name>L8JIB8_9BACT</name>
<dbReference type="Proteomes" id="UP000011135">
    <property type="component" value="Unassembled WGS sequence"/>
</dbReference>
<proteinExistence type="predicted"/>
<reference evidence="1 2" key="1">
    <citation type="submission" date="2012-12" db="EMBL/GenBank/DDBJ databases">
        <title>Genome assembly of Fulvivirga imtechensis AK7.</title>
        <authorList>
            <person name="Nupur N."/>
            <person name="Khatri I."/>
            <person name="Kumar R."/>
            <person name="Subramanian S."/>
            <person name="Pinnaka A."/>
        </authorList>
    </citation>
    <scope>NUCLEOTIDE SEQUENCE [LARGE SCALE GENOMIC DNA]</scope>
    <source>
        <strain evidence="1 2">AK7</strain>
    </source>
</reference>
<sequence>MYEEINYIINSKSFSIEEIPGDYDLESKRVVIMELIQEGVLTLQDH</sequence>
<gene>
    <name evidence="1" type="ORF">C900_00238</name>
</gene>
<keyword evidence="2" id="KW-1185">Reference proteome</keyword>
<evidence type="ECO:0000313" key="1">
    <source>
        <dbReference type="EMBL" id="ELR68570.1"/>
    </source>
</evidence>
<dbReference type="AlphaFoldDB" id="L8JIB8"/>
<protein>
    <submittedName>
        <fullName evidence="1">Uncharacterized protein</fullName>
    </submittedName>
</protein>
<comment type="caution">
    <text evidence="1">The sequence shown here is derived from an EMBL/GenBank/DDBJ whole genome shotgun (WGS) entry which is preliminary data.</text>
</comment>
<accession>L8JIB8</accession>